<evidence type="ECO:0000313" key="3">
    <source>
        <dbReference type="Proteomes" id="UP000184442"/>
    </source>
</evidence>
<name>A0A1M6G1V8_9FIRM</name>
<evidence type="ECO:0000259" key="1">
    <source>
        <dbReference type="Pfam" id="PF17989"/>
    </source>
</evidence>
<sequence>MIIGVDQGYSHTKTSEGSIFPSKISTESYMIGESTEVKIDGKSYLVGEGNIEVELNKVNKELTRVCILTALAQSGEHQEYQVVTGLPIGLYKTQRGQLKEMLLSNRRVELEYNRQKRILSITKAEVFPQAAGVFYMIDRREYEDYNTVVITDIGGRSVDFALFEQINKKWKLTRYSTIMEGTLTLYSKIINLINSRYELALKVEDGETILRKGLQIYGEKQDLSFIKAIIADHIEAIYRELYLKYPIKTSKHIIAGGGAYLFKDIIERKIPRTVLVPNAQFANAIGFKKVGEALWQRY</sequence>
<keyword evidence="3" id="KW-1185">Reference proteome</keyword>
<dbReference type="RefSeq" id="WP_073026222.1">
    <property type="nucleotide sequence ID" value="NZ_FQZS01000014.1"/>
</dbReference>
<dbReference type="STRING" id="1122184.SAMN02745176_02172"/>
<dbReference type="AlphaFoldDB" id="A0A1M6G1V8"/>
<protein>
    <submittedName>
        <fullName evidence="2">Plasmid segregation protein ParM</fullName>
    </submittedName>
</protein>
<evidence type="ECO:0000313" key="2">
    <source>
        <dbReference type="EMBL" id="SHJ03857.1"/>
    </source>
</evidence>
<proteinExistence type="predicted"/>
<feature type="domain" description="Actin-like protein N-terminal" evidence="1">
    <location>
        <begin position="4"/>
        <end position="132"/>
    </location>
</feature>
<dbReference type="InterPro" id="IPR040607">
    <property type="entry name" value="ALP_N"/>
</dbReference>
<gene>
    <name evidence="2" type="ORF">SAMN02745176_02172</name>
</gene>
<dbReference type="SUPFAM" id="SSF53067">
    <property type="entry name" value="Actin-like ATPase domain"/>
    <property type="match status" value="2"/>
</dbReference>
<dbReference type="OrthoDB" id="1883643at2"/>
<dbReference type="EMBL" id="FQZS01000014">
    <property type="protein sequence ID" value="SHJ03857.1"/>
    <property type="molecule type" value="Genomic_DNA"/>
</dbReference>
<dbReference type="Pfam" id="PF17989">
    <property type="entry name" value="ALP_N"/>
    <property type="match status" value="1"/>
</dbReference>
<accession>A0A1M6G1V8</accession>
<dbReference type="InterPro" id="IPR043129">
    <property type="entry name" value="ATPase_NBD"/>
</dbReference>
<dbReference type="Proteomes" id="UP000184442">
    <property type="component" value="Unassembled WGS sequence"/>
</dbReference>
<dbReference type="Gene3D" id="3.30.420.40">
    <property type="match status" value="2"/>
</dbReference>
<reference evidence="2 3" key="1">
    <citation type="submission" date="2016-11" db="EMBL/GenBank/DDBJ databases">
        <authorList>
            <person name="Jaros S."/>
            <person name="Januszkiewicz K."/>
            <person name="Wedrychowicz H."/>
        </authorList>
    </citation>
    <scope>NUCLEOTIDE SEQUENCE [LARGE SCALE GENOMIC DNA]</scope>
    <source>
        <strain evidence="2 3">DSM 19022</strain>
    </source>
</reference>
<organism evidence="2 3">
    <name type="scientific">Lutispora thermophila DSM 19022</name>
    <dbReference type="NCBI Taxonomy" id="1122184"/>
    <lineage>
        <taxon>Bacteria</taxon>
        <taxon>Bacillati</taxon>
        <taxon>Bacillota</taxon>
        <taxon>Clostridia</taxon>
        <taxon>Lutisporales</taxon>
        <taxon>Lutisporaceae</taxon>
        <taxon>Lutispora</taxon>
    </lineage>
</organism>